<dbReference type="PRINTS" id="PR00987">
    <property type="entry name" value="TRNASYNTHGLU"/>
</dbReference>
<dbReference type="RefSeq" id="WP_367887482.1">
    <property type="nucleotide sequence ID" value="NZ_CP130612.1"/>
</dbReference>
<evidence type="ECO:0000256" key="7">
    <source>
        <dbReference type="ARBA" id="ARBA00022840"/>
    </source>
</evidence>
<comment type="catalytic activity">
    <reaction evidence="10">
        <text>tRNA(Glu) + L-glutamate + ATP = L-glutamyl-tRNA(Glu) + AMP + diphosphate</text>
        <dbReference type="Rhea" id="RHEA:23540"/>
        <dbReference type="Rhea" id="RHEA-COMP:9663"/>
        <dbReference type="Rhea" id="RHEA-COMP:9680"/>
        <dbReference type="ChEBI" id="CHEBI:29985"/>
        <dbReference type="ChEBI" id="CHEBI:30616"/>
        <dbReference type="ChEBI" id="CHEBI:33019"/>
        <dbReference type="ChEBI" id="CHEBI:78442"/>
        <dbReference type="ChEBI" id="CHEBI:78520"/>
        <dbReference type="ChEBI" id="CHEBI:456215"/>
        <dbReference type="EC" id="6.1.1.17"/>
    </reaction>
</comment>
<evidence type="ECO:0000256" key="2">
    <source>
        <dbReference type="ARBA" id="ARBA00007894"/>
    </source>
</evidence>
<dbReference type="InterPro" id="IPR045462">
    <property type="entry name" value="aa-tRNA-synth_I_cd-bd"/>
</dbReference>
<comment type="subcellular location">
    <subcellularLocation>
        <location evidence="1 10">Cytoplasm</location>
    </subcellularLocation>
</comment>
<evidence type="ECO:0000313" key="14">
    <source>
        <dbReference type="EMBL" id="WKW14704.1"/>
    </source>
</evidence>
<organism evidence="14 15">
    <name type="scientific">Pseudogemmatithrix spongiicola</name>
    <dbReference type="NCBI Taxonomy" id="3062599"/>
    <lineage>
        <taxon>Bacteria</taxon>
        <taxon>Pseudomonadati</taxon>
        <taxon>Gemmatimonadota</taxon>
        <taxon>Gemmatimonadia</taxon>
        <taxon>Gemmatimonadales</taxon>
        <taxon>Gemmatimonadaceae</taxon>
        <taxon>Pseudogemmatithrix</taxon>
    </lineage>
</organism>
<evidence type="ECO:0000256" key="6">
    <source>
        <dbReference type="ARBA" id="ARBA00022741"/>
    </source>
</evidence>
<comment type="function">
    <text evidence="10">Catalyzes the attachment of glutamate to tRNA(Glu) in a two-step reaction: glutamate is first activated by ATP to form Glu-AMP and then transferred to the acceptor end of tRNA(Glu).</text>
</comment>
<feature type="domain" description="Aminoacyl-tRNA synthetase class I anticodon-binding" evidence="12">
    <location>
        <begin position="344"/>
        <end position="474"/>
    </location>
</feature>
<reference evidence="14" key="1">
    <citation type="submission" date="2023-07" db="EMBL/GenBank/DDBJ databases">
        <authorList>
            <person name="Haufschild T."/>
            <person name="Kallscheuer N."/>
            <person name="Hammer J."/>
            <person name="Kohn T."/>
            <person name="Kabuu M."/>
            <person name="Jogler M."/>
            <person name="Wohfarth N."/>
            <person name="Heuer A."/>
            <person name="Rohde M."/>
            <person name="van Teeseling M.C.F."/>
            <person name="Jogler C."/>
        </authorList>
    </citation>
    <scope>NUCLEOTIDE SEQUENCE</scope>
    <source>
        <strain evidence="13">Strain 138</strain>
        <strain evidence="14">Strain 318</strain>
    </source>
</reference>
<dbReference type="GO" id="GO:0005829">
    <property type="term" value="C:cytosol"/>
    <property type="evidence" value="ECO:0007669"/>
    <property type="project" value="TreeGrafter"/>
</dbReference>
<protein>
    <recommendedName>
        <fullName evidence="10">Glutamate--tRNA ligase</fullName>
        <ecNumber evidence="10">6.1.1.17</ecNumber>
    </recommendedName>
    <alternativeName>
        <fullName evidence="10">Glutamyl-tRNA synthetase</fullName>
        <shortName evidence="10">GluRS</shortName>
    </alternativeName>
</protein>
<dbReference type="GO" id="GO:0005524">
    <property type="term" value="F:ATP binding"/>
    <property type="evidence" value="ECO:0007669"/>
    <property type="project" value="UniProtKB-UniRule"/>
</dbReference>
<dbReference type="GO" id="GO:0000049">
    <property type="term" value="F:tRNA binding"/>
    <property type="evidence" value="ECO:0007669"/>
    <property type="project" value="InterPro"/>
</dbReference>
<dbReference type="Proteomes" id="UP001229955">
    <property type="component" value="Chromosome"/>
</dbReference>
<comment type="similarity">
    <text evidence="2 10">Belongs to the class-I aminoacyl-tRNA synthetase family. Glutamate--tRNA ligase type 1 subfamily.</text>
</comment>
<evidence type="ECO:0000256" key="10">
    <source>
        <dbReference type="HAMAP-Rule" id="MF_00022"/>
    </source>
</evidence>
<accession>A0AA49JZG0</accession>
<dbReference type="InterPro" id="IPR008925">
    <property type="entry name" value="aa_tRNA-synth_I_cd-bd_sf"/>
</dbReference>
<dbReference type="EC" id="6.1.1.17" evidence="10"/>
<keyword evidence="6 10" id="KW-0547">Nucleotide-binding</keyword>
<evidence type="ECO:0000259" key="11">
    <source>
        <dbReference type="Pfam" id="PF00749"/>
    </source>
</evidence>
<dbReference type="GO" id="GO:0004818">
    <property type="term" value="F:glutamate-tRNA ligase activity"/>
    <property type="evidence" value="ECO:0007669"/>
    <property type="project" value="UniProtKB-UniRule"/>
</dbReference>
<feature type="domain" description="Glutamyl/glutaminyl-tRNA synthetase class Ib catalytic" evidence="11">
    <location>
        <begin position="5"/>
        <end position="312"/>
    </location>
</feature>
<dbReference type="PROSITE" id="PS00178">
    <property type="entry name" value="AA_TRNA_LIGASE_I"/>
    <property type="match status" value="1"/>
</dbReference>
<dbReference type="KEGG" id="pspc:Strain318_001058"/>
<dbReference type="AlphaFoldDB" id="A0AA49JZG0"/>
<dbReference type="NCBIfam" id="TIGR00464">
    <property type="entry name" value="gltX_bact"/>
    <property type="match status" value="1"/>
</dbReference>
<keyword evidence="7 10" id="KW-0067">ATP-binding</keyword>
<dbReference type="CDD" id="cd00808">
    <property type="entry name" value="GluRS_core"/>
    <property type="match status" value="1"/>
</dbReference>
<dbReference type="EMBL" id="CP130612">
    <property type="protein sequence ID" value="WKW11794.1"/>
    <property type="molecule type" value="Genomic_DNA"/>
</dbReference>
<keyword evidence="9 10" id="KW-0030">Aminoacyl-tRNA synthetase</keyword>
<dbReference type="InterPro" id="IPR004527">
    <property type="entry name" value="Glu-tRNA-ligase_bac/mito"/>
</dbReference>
<gene>
    <name evidence="10 14" type="primary">gltX</name>
    <name evidence="13" type="ORF">Strain138_001058</name>
    <name evidence="14" type="ORF">Strain318_001058</name>
</gene>
<evidence type="ECO:0000313" key="15">
    <source>
        <dbReference type="Proteomes" id="UP001229955"/>
    </source>
</evidence>
<evidence type="ECO:0000256" key="9">
    <source>
        <dbReference type="ARBA" id="ARBA00023146"/>
    </source>
</evidence>
<dbReference type="HAMAP" id="MF_00022">
    <property type="entry name" value="Glu_tRNA_synth_type1"/>
    <property type="match status" value="1"/>
</dbReference>
<dbReference type="InterPro" id="IPR000924">
    <property type="entry name" value="Glu/Gln-tRNA-synth"/>
</dbReference>
<dbReference type="Pfam" id="PF19269">
    <property type="entry name" value="Anticodon_2"/>
    <property type="match status" value="1"/>
</dbReference>
<name>A0AA49JZG0_9BACT</name>
<dbReference type="PANTHER" id="PTHR43311">
    <property type="entry name" value="GLUTAMATE--TRNA LIGASE"/>
    <property type="match status" value="1"/>
</dbReference>
<keyword evidence="4 10" id="KW-0963">Cytoplasm</keyword>
<feature type="binding site" evidence="10">
    <location>
        <position position="245"/>
    </location>
    <ligand>
        <name>ATP</name>
        <dbReference type="ChEBI" id="CHEBI:30616"/>
    </ligand>
</feature>
<dbReference type="InterPro" id="IPR020751">
    <property type="entry name" value="aa-tRNA-synth_I_codon-bd_sub2"/>
</dbReference>
<proteinExistence type="inferred from homology"/>
<evidence type="ECO:0000256" key="1">
    <source>
        <dbReference type="ARBA" id="ARBA00004496"/>
    </source>
</evidence>
<dbReference type="GO" id="GO:0008270">
    <property type="term" value="F:zinc ion binding"/>
    <property type="evidence" value="ECO:0007669"/>
    <property type="project" value="InterPro"/>
</dbReference>
<dbReference type="InterPro" id="IPR001412">
    <property type="entry name" value="aa-tRNA-synth_I_CS"/>
</dbReference>
<feature type="short sequence motif" description="'KMSKS' region" evidence="10">
    <location>
        <begin position="242"/>
        <end position="246"/>
    </location>
</feature>
<dbReference type="PANTHER" id="PTHR43311:SF2">
    <property type="entry name" value="GLUTAMATE--TRNA LIGASE, MITOCHONDRIAL-RELATED"/>
    <property type="match status" value="1"/>
</dbReference>
<comment type="caution">
    <text evidence="10">Lacks conserved residue(s) required for the propagation of feature annotation.</text>
</comment>
<evidence type="ECO:0000256" key="4">
    <source>
        <dbReference type="ARBA" id="ARBA00022490"/>
    </source>
</evidence>
<dbReference type="InterPro" id="IPR049940">
    <property type="entry name" value="GluQ/Sye"/>
</dbReference>
<sequence length="485" mass="53239">MSAPRLRFAPSPTGYLHVGGARTALFNWLLARKLGGQFLLRVEDTDKARSTDDSTRAIFEGMRWLGLDWDEEVVFQGANLERHRADAQKLLDAGKVYRCFCTTEEIAQRRAAAEAAGGAFAYDRRCDKLPQDEIARRVAAGTPFVLRFRVPDGDTAWEDLVHGRISFPNKDIDDFVILRSDATPIYNHAVVSDDIAMRITLVMRGDDHISNTPKQILLYQALGAPLPQFAHLPMIHGTDGKKLSKRHGATAVGDYQHKGILPQAMVNFLALLGWSPGGDFDEVMTLEQLIEGFSADGLLKKAAVFDPAKLEWMNGQHLAKMPIAEAAALLRGPLVAAGLTTDAWLDANTAWYHKLLELLRVRARLTDELVAQSTPYFTDDFAYEADAVAKQWKDPAAAQALLEACGETLRSLEPFDEATMEPAMRQLAEAKGVGAGKLLQPLRVALVGSAASPGIFEVMALLGRERTLARVTRAVTHLQGMRTGA</sequence>
<evidence type="ECO:0000259" key="12">
    <source>
        <dbReference type="Pfam" id="PF19269"/>
    </source>
</evidence>
<dbReference type="InterPro" id="IPR020058">
    <property type="entry name" value="Glu/Gln-tRNA-synth_Ib_cat-dom"/>
</dbReference>
<accession>A0AA49JTS6</accession>
<dbReference type="Gene3D" id="3.40.50.620">
    <property type="entry name" value="HUPs"/>
    <property type="match status" value="1"/>
</dbReference>
<dbReference type="Pfam" id="PF00749">
    <property type="entry name" value="tRNA-synt_1c"/>
    <property type="match status" value="1"/>
</dbReference>
<dbReference type="SUPFAM" id="SSF48163">
    <property type="entry name" value="An anticodon-binding domain of class I aminoacyl-tRNA synthetases"/>
    <property type="match status" value="1"/>
</dbReference>
<feature type="short sequence motif" description="'HIGH' region" evidence="10">
    <location>
        <begin position="10"/>
        <end position="20"/>
    </location>
</feature>
<dbReference type="InterPro" id="IPR014729">
    <property type="entry name" value="Rossmann-like_a/b/a_fold"/>
</dbReference>
<dbReference type="FunFam" id="3.40.50.620:FF:000007">
    <property type="entry name" value="Glutamate--tRNA ligase"/>
    <property type="match status" value="1"/>
</dbReference>
<keyword evidence="5 10" id="KW-0436">Ligase</keyword>
<comment type="subunit">
    <text evidence="3 10">Monomer.</text>
</comment>
<dbReference type="SUPFAM" id="SSF52374">
    <property type="entry name" value="Nucleotidylyl transferase"/>
    <property type="match status" value="1"/>
</dbReference>
<dbReference type="Gene3D" id="1.10.10.350">
    <property type="match status" value="1"/>
</dbReference>
<evidence type="ECO:0000256" key="5">
    <source>
        <dbReference type="ARBA" id="ARBA00022598"/>
    </source>
</evidence>
<evidence type="ECO:0000256" key="3">
    <source>
        <dbReference type="ARBA" id="ARBA00011245"/>
    </source>
</evidence>
<keyword evidence="8 10" id="KW-0648">Protein biosynthesis</keyword>
<dbReference type="InterPro" id="IPR033910">
    <property type="entry name" value="GluRS_core"/>
</dbReference>
<evidence type="ECO:0000313" key="13">
    <source>
        <dbReference type="EMBL" id="WKW11794.1"/>
    </source>
</evidence>
<dbReference type="EMBL" id="CP130613">
    <property type="protein sequence ID" value="WKW14704.1"/>
    <property type="molecule type" value="Genomic_DNA"/>
</dbReference>
<keyword evidence="15" id="KW-1185">Reference proteome</keyword>
<dbReference type="GO" id="GO:0006424">
    <property type="term" value="P:glutamyl-tRNA aminoacylation"/>
    <property type="evidence" value="ECO:0007669"/>
    <property type="project" value="UniProtKB-UniRule"/>
</dbReference>
<evidence type="ECO:0000256" key="8">
    <source>
        <dbReference type="ARBA" id="ARBA00022917"/>
    </source>
</evidence>